<evidence type="ECO:0000256" key="12">
    <source>
        <dbReference type="ARBA" id="ARBA00022857"/>
    </source>
</evidence>
<dbReference type="UniPathway" id="UPA00219"/>
<comment type="subcellular location">
    <subcellularLocation>
        <location evidence="3 20">Cytoplasm</location>
    </subcellularLocation>
</comment>
<keyword evidence="8 20" id="KW-0963">Cytoplasm</keyword>
<evidence type="ECO:0000256" key="1">
    <source>
        <dbReference type="ARBA" id="ARBA00001974"/>
    </source>
</evidence>
<dbReference type="Gene3D" id="3.30.43.10">
    <property type="entry name" value="Uridine Diphospho-n-acetylenolpyruvylglucosamine Reductase, domain 2"/>
    <property type="match status" value="1"/>
</dbReference>
<evidence type="ECO:0000256" key="6">
    <source>
        <dbReference type="ARBA" id="ARBA00012518"/>
    </source>
</evidence>
<evidence type="ECO:0000256" key="11">
    <source>
        <dbReference type="ARBA" id="ARBA00022827"/>
    </source>
</evidence>
<dbReference type="Pfam" id="PF02873">
    <property type="entry name" value="MurB_C"/>
    <property type="match status" value="1"/>
</dbReference>
<keyword evidence="14 20" id="KW-0573">Peptidoglycan synthesis</keyword>
<dbReference type="GO" id="GO:0051301">
    <property type="term" value="P:cell division"/>
    <property type="evidence" value="ECO:0007669"/>
    <property type="project" value="UniProtKB-KW"/>
</dbReference>
<dbReference type="GO" id="GO:0071949">
    <property type="term" value="F:FAD binding"/>
    <property type="evidence" value="ECO:0007669"/>
    <property type="project" value="InterPro"/>
</dbReference>
<evidence type="ECO:0000256" key="10">
    <source>
        <dbReference type="ARBA" id="ARBA00022630"/>
    </source>
</evidence>
<dbReference type="InterPro" id="IPR003170">
    <property type="entry name" value="MurB"/>
</dbReference>
<comment type="pathway">
    <text evidence="4 20">Cell wall biogenesis; peptidoglycan biosynthesis.</text>
</comment>
<dbReference type="GO" id="GO:0009252">
    <property type="term" value="P:peptidoglycan biosynthetic process"/>
    <property type="evidence" value="ECO:0007669"/>
    <property type="project" value="UniProtKB-UniRule"/>
</dbReference>
<feature type="domain" description="FAD-binding PCMH-type" evidence="21">
    <location>
        <begin position="18"/>
        <end position="188"/>
    </location>
</feature>
<dbReference type="AlphaFoldDB" id="A0YHA1"/>
<dbReference type="Gene3D" id="3.90.78.10">
    <property type="entry name" value="UDP-N-acetylenolpyruvoylglucosamine reductase, C-terminal domain"/>
    <property type="match status" value="1"/>
</dbReference>
<dbReference type="PROSITE" id="PS51387">
    <property type="entry name" value="FAD_PCMH"/>
    <property type="match status" value="1"/>
</dbReference>
<dbReference type="InterPro" id="IPR016167">
    <property type="entry name" value="FAD-bd_PCMH_sub1"/>
</dbReference>
<dbReference type="PANTHER" id="PTHR21071:SF4">
    <property type="entry name" value="UDP-N-ACETYLENOLPYRUVOYLGLUCOSAMINE REDUCTASE"/>
    <property type="match status" value="1"/>
</dbReference>
<evidence type="ECO:0000256" key="18">
    <source>
        <dbReference type="ARBA" id="ARBA00031026"/>
    </source>
</evidence>
<keyword evidence="11 20" id="KW-0274">FAD</keyword>
<keyword evidence="15 20" id="KW-0560">Oxidoreductase</keyword>
<dbReference type="HAMAP" id="MF_00037">
    <property type="entry name" value="MurB"/>
    <property type="match status" value="1"/>
</dbReference>
<name>A0YHA1_9GAMM</name>
<feature type="active site" description="Proton donor" evidence="20">
    <location>
        <position position="238"/>
    </location>
</feature>
<keyword evidence="9 20" id="KW-0132">Cell division</keyword>
<feature type="active site" evidence="20">
    <location>
        <position position="333"/>
    </location>
</feature>
<evidence type="ECO:0000256" key="9">
    <source>
        <dbReference type="ARBA" id="ARBA00022618"/>
    </source>
</evidence>
<dbReference type="InterPro" id="IPR036318">
    <property type="entry name" value="FAD-bd_PCMH-like_sf"/>
</dbReference>
<dbReference type="NCBIfam" id="TIGR00179">
    <property type="entry name" value="murB"/>
    <property type="match status" value="1"/>
</dbReference>
<protein>
    <recommendedName>
        <fullName evidence="7 20">UDP-N-acetylenolpyruvoylglucosamine reductase</fullName>
        <ecNumber evidence="6 20">1.3.1.98</ecNumber>
    </recommendedName>
    <alternativeName>
        <fullName evidence="18 20">UDP-N-acetylmuramate dehydrogenase</fullName>
    </alternativeName>
</protein>
<keyword evidence="13 20" id="KW-0133">Cell shape</keyword>
<dbReference type="SUPFAM" id="SSF56194">
    <property type="entry name" value="Uridine diphospho-N-Acetylenolpyruvylglucosamine reductase, MurB, C-terminal domain"/>
    <property type="match status" value="1"/>
</dbReference>
<dbReference type="InterPro" id="IPR016169">
    <property type="entry name" value="FAD-bd_PCMH_sub2"/>
</dbReference>
<comment type="similarity">
    <text evidence="5 20">Belongs to the MurB family.</text>
</comment>
<evidence type="ECO:0000313" key="22">
    <source>
        <dbReference type="EMBL" id="EAW29770.1"/>
    </source>
</evidence>
<dbReference type="GO" id="GO:0005829">
    <property type="term" value="C:cytosol"/>
    <property type="evidence" value="ECO:0007669"/>
    <property type="project" value="TreeGrafter"/>
</dbReference>
<dbReference type="EC" id="1.3.1.98" evidence="6 20"/>
<keyword evidence="16 20" id="KW-0131">Cell cycle</keyword>
<comment type="caution">
    <text evidence="22">The sequence shown here is derived from an EMBL/GenBank/DDBJ whole genome shotgun (WGS) entry which is preliminary data.</text>
</comment>
<evidence type="ECO:0000256" key="3">
    <source>
        <dbReference type="ARBA" id="ARBA00004496"/>
    </source>
</evidence>
<evidence type="ECO:0000256" key="5">
    <source>
        <dbReference type="ARBA" id="ARBA00010485"/>
    </source>
</evidence>
<dbReference type="InterPro" id="IPR036635">
    <property type="entry name" value="MurB_C_sf"/>
</dbReference>
<gene>
    <name evidence="20" type="primary">murB</name>
    <name evidence="22" type="ORF">GP2143_06973</name>
</gene>
<evidence type="ECO:0000256" key="19">
    <source>
        <dbReference type="ARBA" id="ARBA00048914"/>
    </source>
</evidence>
<dbReference type="GO" id="GO:0008360">
    <property type="term" value="P:regulation of cell shape"/>
    <property type="evidence" value="ECO:0007669"/>
    <property type="project" value="UniProtKB-KW"/>
</dbReference>
<dbReference type="GO" id="GO:0071555">
    <property type="term" value="P:cell wall organization"/>
    <property type="evidence" value="ECO:0007669"/>
    <property type="project" value="UniProtKB-KW"/>
</dbReference>
<comment type="catalytic activity">
    <reaction evidence="19 20">
        <text>UDP-N-acetyl-alpha-D-muramate + NADP(+) = UDP-N-acetyl-3-O-(1-carboxyvinyl)-alpha-D-glucosamine + NADPH + H(+)</text>
        <dbReference type="Rhea" id="RHEA:12248"/>
        <dbReference type="ChEBI" id="CHEBI:15378"/>
        <dbReference type="ChEBI" id="CHEBI:57783"/>
        <dbReference type="ChEBI" id="CHEBI:58349"/>
        <dbReference type="ChEBI" id="CHEBI:68483"/>
        <dbReference type="ChEBI" id="CHEBI:70757"/>
        <dbReference type="EC" id="1.3.1.98"/>
    </reaction>
</comment>
<evidence type="ECO:0000256" key="7">
    <source>
        <dbReference type="ARBA" id="ARBA00015188"/>
    </source>
</evidence>
<sequence length="337" mass="36916">MLDIRENVSLQEFNTLALNVFARYFFEANNAVQIPALFDFADRHQLPVLLLGDGSNVVIAKDFSGLVVKISLFGISTEEHDDAVIVTAAAGENWHQLVTTCLHNGYYGIENLALIPGTVGAAPIQNIGAYGVELSDVLVSVSGWDRQHKNWCHLEKDQCELAYRDSIFKRQKKDNFVITAVTLKLSKQAAIKNSYQALQKSLEQQSITQPTPQQIADTVAAVRKSKLPDPSELANVGSFFKNPMVSCEQAKQLLEEFPGMVQYSQSTGVKLAAGWLLEQAGWKGKRIGNVGMHGQQSLVLINYGKASGSDVLELADAIKSDILATFGVHLTIEPMVI</sequence>
<keyword evidence="10 20" id="KW-0285">Flavoprotein</keyword>
<comment type="function">
    <text evidence="2 20">Cell wall formation.</text>
</comment>
<evidence type="ECO:0000256" key="15">
    <source>
        <dbReference type="ARBA" id="ARBA00023002"/>
    </source>
</evidence>
<dbReference type="STRING" id="247633.GP2143_06973"/>
<evidence type="ECO:0000256" key="17">
    <source>
        <dbReference type="ARBA" id="ARBA00023316"/>
    </source>
</evidence>
<keyword evidence="12 20" id="KW-0521">NADP</keyword>
<feature type="active site" evidence="20">
    <location>
        <position position="164"/>
    </location>
</feature>
<dbReference type="GO" id="GO:0008762">
    <property type="term" value="F:UDP-N-acetylmuramate dehydrogenase activity"/>
    <property type="evidence" value="ECO:0007669"/>
    <property type="project" value="UniProtKB-UniRule"/>
</dbReference>
<dbReference type="EMBL" id="AAVT01000015">
    <property type="protein sequence ID" value="EAW29770.1"/>
    <property type="molecule type" value="Genomic_DNA"/>
</dbReference>
<dbReference type="OrthoDB" id="9804753at2"/>
<organism evidence="22 23">
    <name type="scientific">marine gamma proteobacterium HTCC2143</name>
    <dbReference type="NCBI Taxonomy" id="247633"/>
    <lineage>
        <taxon>Bacteria</taxon>
        <taxon>Pseudomonadati</taxon>
        <taxon>Pseudomonadota</taxon>
        <taxon>Gammaproteobacteria</taxon>
        <taxon>Cellvibrionales</taxon>
        <taxon>Spongiibacteraceae</taxon>
        <taxon>BD1-7 clade</taxon>
    </lineage>
</organism>
<dbReference type="NCBIfam" id="NF000755">
    <property type="entry name" value="PRK00046.1"/>
    <property type="match status" value="1"/>
</dbReference>
<evidence type="ECO:0000256" key="13">
    <source>
        <dbReference type="ARBA" id="ARBA00022960"/>
    </source>
</evidence>
<evidence type="ECO:0000256" key="8">
    <source>
        <dbReference type="ARBA" id="ARBA00022490"/>
    </source>
</evidence>
<dbReference type="Proteomes" id="UP000004931">
    <property type="component" value="Unassembled WGS sequence"/>
</dbReference>
<dbReference type="InterPro" id="IPR011601">
    <property type="entry name" value="MurB_C"/>
</dbReference>
<evidence type="ECO:0000256" key="16">
    <source>
        <dbReference type="ARBA" id="ARBA00023306"/>
    </source>
</evidence>
<keyword evidence="23" id="KW-1185">Reference proteome</keyword>
<dbReference type="InterPro" id="IPR016166">
    <property type="entry name" value="FAD-bd_PCMH"/>
</dbReference>
<keyword evidence="17 20" id="KW-0961">Cell wall biogenesis/degradation</keyword>
<dbReference type="InterPro" id="IPR006094">
    <property type="entry name" value="Oxid_FAD_bind_N"/>
</dbReference>
<dbReference type="NCBIfam" id="NF010478">
    <property type="entry name" value="PRK13903.1"/>
    <property type="match status" value="1"/>
</dbReference>
<comment type="cofactor">
    <cofactor evidence="1 20">
        <name>FAD</name>
        <dbReference type="ChEBI" id="CHEBI:57692"/>
    </cofactor>
</comment>
<evidence type="ECO:0000259" key="21">
    <source>
        <dbReference type="PROSITE" id="PS51387"/>
    </source>
</evidence>
<reference evidence="22 23" key="1">
    <citation type="journal article" date="2010" name="J. Bacteriol.">
        <title>Genome sequence of the oligotrophic marine Gammaproteobacterium HTCC2143, isolated from the Oregon Coast.</title>
        <authorList>
            <person name="Oh H.M."/>
            <person name="Kang I."/>
            <person name="Ferriera S."/>
            <person name="Giovannoni S.J."/>
            <person name="Cho J.C."/>
        </authorList>
    </citation>
    <scope>NUCLEOTIDE SEQUENCE [LARGE SCALE GENOMIC DNA]</scope>
    <source>
        <strain evidence="22 23">HTCC2143</strain>
    </source>
</reference>
<dbReference type="eggNOG" id="COG0812">
    <property type="taxonomic scope" value="Bacteria"/>
</dbReference>
<evidence type="ECO:0000256" key="14">
    <source>
        <dbReference type="ARBA" id="ARBA00022984"/>
    </source>
</evidence>
<accession>A0YHA1</accession>
<evidence type="ECO:0000256" key="4">
    <source>
        <dbReference type="ARBA" id="ARBA00004752"/>
    </source>
</evidence>
<dbReference type="Gene3D" id="3.30.465.10">
    <property type="match status" value="1"/>
</dbReference>
<evidence type="ECO:0000256" key="20">
    <source>
        <dbReference type="HAMAP-Rule" id="MF_00037"/>
    </source>
</evidence>
<dbReference type="PANTHER" id="PTHR21071">
    <property type="entry name" value="UDP-N-ACETYLENOLPYRUVOYLGLUCOSAMINE REDUCTASE"/>
    <property type="match status" value="1"/>
</dbReference>
<dbReference type="Pfam" id="PF01565">
    <property type="entry name" value="FAD_binding_4"/>
    <property type="match status" value="1"/>
</dbReference>
<evidence type="ECO:0000313" key="23">
    <source>
        <dbReference type="Proteomes" id="UP000004931"/>
    </source>
</evidence>
<dbReference type="SUPFAM" id="SSF56176">
    <property type="entry name" value="FAD-binding/transporter-associated domain-like"/>
    <property type="match status" value="1"/>
</dbReference>
<evidence type="ECO:0000256" key="2">
    <source>
        <dbReference type="ARBA" id="ARBA00003921"/>
    </source>
</evidence>
<proteinExistence type="inferred from homology"/>